<protein>
    <submittedName>
        <fullName evidence="1">Uncharacterized protein</fullName>
    </submittedName>
</protein>
<dbReference type="EMBL" id="JAFBMS010000323">
    <property type="protein sequence ID" value="KAG9331557.1"/>
    <property type="molecule type" value="Genomic_DNA"/>
</dbReference>
<comment type="caution">
    <text evidence="1">The sequence shown here is derived from an EMBL/GenBank/DDBJ whole genome shotgun (WGS) entry which is preliminary data.</text>
</comment>
<evidence type="ECO:0000313" key="2">
    <source>
        <dbReference type="Proteomes" id="UP000824540"/>
    </source>
</evidence>
<gene>
    <name evidence="1" type="ORF">JZ751_018847</name>
</gene>
<evidence type="ECO:0000313" key="1">
    <source>
        <dbReference type="EMBL" id="KAG9331557.1"/>
    </source>
</evidence>
<reference evidence="1" key="1">
    <citation type="thesis" date="2021" institute="BYU ScholarsArchive" country="Provo, UT, USA">
        <title>Applications of and Algorithms for Genome Assembly and Genomic Analyses with an Emphasis on Marine Teleosts.</title>
        <authorList>
            <person name="Pickett B.D."/>
        </authorList>
    </citation>
    <scope>NUCLEOTIDE SEQUENCE</scope>
    <source>
        <strain evidence="1">HI-2016</strain>
    </source>
</reference>
<keyword evidence="2" id="KW-1185">Reference proteome</keyword>
<sequence>MSRLSLRSVLVFGGLSPGGPQNICCTEDNGLRDVTRPFVSGVFAEAGPATRENPTQCFDAFALPWATAISQSRREIAPPIGSTAGQSSLRSHSPKETSLTLSSLSLVTFFVCAPPRALSSAHAAKVRCVRQEHVAKLQQVAESGVSKRKLE</sequence>
<accession>A0A8T2N4T0</accession>
<proteinExistence type="predicted"/>
<organism evidence="1 2">
    <name type="scientific">Albula glossodonta</name>
    <name type="common">roundjaw bonefish</name>
    <dbReference type="NCBI Taxonomy" id="121402"/>
    <lineage>
        <taxon>Eukaryota</taxon>
        <taxon>Metazoa</taxon>
        <taxon>Chordata</taxon>
        <taxon>Craniata</taxon>
        <taxon>Vertebrata</taxon>
        <taxon>Euteleostomi</taxon>
        <taxon>Actinopterygii</taxon>
        <taxon>Neopterygii</taxon>
        <taxon>Teleostei</taxon>
        <taxon>Albuliformes</taxon>
        <taxon>Albulidae</taxon>
        <taxon>Albula</taxon>
    </lineage>
</organism>
<name>A0A8T2N4T0_9TELE</name>
<dbReference type="AlphaFoldDB" id="A0A8T2N4T0"/>
<dbReference type="Proteomes" id="UP000824540">
    <property type="component" value="Unassembled WGS sequence"/>
</dbReference>